<proteinExistence type="predicted"/>
<dbReference type="Proteomes" id="UP000831701">
    <property type="component" value="Chromosome 20"/>
</dbReference>
<evidence type="ECO:0000313" key="1">
    <source>
        <dbReference type="EMBL" id="KAI3355809.1"/>
    </source>
</evidence>
<accession>A0ACB8VK64</accession>
<gene>
    <name evidence="1" type="ORF">L3Q82_004375</name>
</gene>
<comment type="caution">
    <text evidence="1">The sequence shown here is derived from an EMBL/GenBank/DDBJ whole genome shotgun (WGS) entry which is preliminary data.</text>
</comment>
<protein>
    <submittedName>
        <fullName evidence="1">Uncharacterized protein</fullName>
    </submittedName>
</protein>
<evidence type="ECO:0000313" key="2">
    <source>
        <dbReference type="Proteomes" id="UP000831701"/>
    </source>
</evidence>
<reference evidence="1" key="1">
    <citation type="submission" date="2022-04" db="EMBL/GenBank/DDBJ databases">
        <title>Jade perch genome.</title>
        <authorList>
            <person name="Chao B."/>
        </authorList>
    </citation>
    <scope>NUCLEOTIDE SEQUENCE</scope>
    <source>
        <strain evidence="1">CB-2022</strain>
    </source>
</reference>
<sequence>MKSAPGVPPVTSSTPPPSALTLTQSSLPPFLRFSLLPGSFHPQRGYTRSLPSISSSCEYQPEREDMESDNAGKSDVCASGTLDKKQEQLSHRTKSSGWPPPSGTWSASQGPPNGWDMGTNREGRDCYINHVSQSSSLEEVRLDGDKFVPPAPRKVEMRRDPVLGFGFVAGSEKPVVVRSVTPGGPSEGKLIPGDEIIMINDEPVSSAPRERVIDLVRYDNTLRSCKESILLTVVQPYPETVKDNSLLFMPNVLKVYLENGQTKSFKFDSNTSIKDVILTLQEKLSIKSIEHFSLMLEQRAEGSASKLMLLHEQEMLTQVTQRPGSHKMKCFFRITFVPKDPVDLLRRDAVAFEYLYVQSCNDVVLERFGSELKYDTALHLAALQMYILTINTKQSQKVSLKYIEKEWGLALFLPPAVLSSMKEKNIKKALTHILKTNQNLVPPGKKLTALQAKVHYLKYLSDLRLYGGRVFKSTLIQGEKHTEVTLLVGPKYGISHVINTKTNLVALLADFSHVNRIEMYTEDENRVRVELHVLDVKPITLLMESVDAMNLACLTAGYYRLLVDSRRSIFNVAKNTDSIETSHTARLKQNYQAIECTYSTPHKGCEDRNNQRCSQGYSDQECDYLDHGRCEGQPVYITEIHQPQHSMHTVERAECCRIPCSQTYLNVLRPKPQEPSRSAKVSFIFGDPPLDSVNPQNLGYQRLMDEGPENLDNHSPMYRRLEEDYKMMDAMEEDGDGYPYSTKIFGPAECIEEPLLHDICYAETTDDAEDEDDISCEEDMVMSDIDKPMLLSLSGSSDDIIDLTSLPPPPEGNDEEDNDVLLHSLNLAIAAPPPGFRDSSDEEEQQGAGTRAQGACNDIPALEALAASEEQSPAQSESSTGVEISRAFSPESSDSGNETNSSEMTESSELATAQRHSENHLRMHVAMTEGYHAVNEEKTEVTVQGDGGAGAMQYNPQEEEAKSSAVASSQIFHSDGGEMEPETMEIKSVSEYFTKIHMGSVMIRQRGKQREAETRVQGDACESSDRSNMASQEPAKEEPPHLVGKYNAFTASHADRLTVKGDKQDSDERSQQFSAHLRSPSKGSVPAEGDATSQDNEQQQIKIPPSDQDVTRLYDYHGLSYVNAEEKAYGHPGGQGRAGHPMDPTLLRKIHAATSAEPGFGITRDGSHRMPKIKETTACTQLKKVGEESSLALCNETSTTTTTMSPSSLTSSTEPSGLSQASPEPDPHALAFPSSGSSCDPTAGGLRKPRRVRMLRRSWSTIMPGSRSIEALLEKTKATLTGKSGGQNFQSHNPPKVQRIFSAKTLPKSLSHSSVACNSPKRRLPSGDSLFLPESAAPRLDAGTWKCRGPFSHCFLRRKTNPDGVNEHREMPLHALFSVSSVSFSREESTASKAEKRNTPSNDMSLKARLARVNSMKGKTYSLHTGFALARKDALEMAGVLRSSVGRSSRGEKPEVDKADTDTFSQLLFMQAKVLSGACSQMAVEYSSPEELLLTLTHSFHTLCCLTQACMSLVEGLSTERERREVVAKVDEVVMNYVCLLKAAEAASGSSPSDQSMCVTLLGWCFTVSAASISYPKTLPCDVSKADNGSVVKVDCTERRLTDVPHGIPRDTTNLTLTINHIPSLNSTSFYGLENLTEIDMRCNCVPVKIGPKDRVCTESVTIEENTFTSLRNLRALYLDGNQLSSIPKGLPSNLILLSLEVNQIYNLSKANLSHIRNIEILYLSQNCYYRNPSPEIAVTTFPHFLGKLEELDLSFNYELQKYPQTLTLNCSFSHLKSLQVFRLKGYVFQQLKPESIAPLKSLTKLEVLDLGTNFIKMTNLSILMELKSFKIISLSDNKITSSSVGQDAVGVSGGEPLHWSPMSASAQYQSKEVREIHYFRYDEYARSCKHKDKELGVVTYFVKPQCSKFGKTLDVSRNNIFFLHSSFLNLKELRCLNLSGNAMSQSLNGSEFKYLTKLQYLDFSSNRLDLLYSTAFQELQNLVILDLSNNNHYFESEGLTHMLNFTKNLNNLKILLMNHNKISTSTNTELESQSLERLEFKDNSTTVTIPKLATDVICTSPGAQRGNLVISVDLLACQHNYLSIILYILMTSLILTFLTLSISSHLFLWDVWYIYHFCRAKLRGYNRLYSQGSVYDAFVIYDKEDPAVSEWVMKEMCAHLEDCGDRRLTLCLEERDWIPGCPLIDNLSQSIHKSKRTVFILTSKYIKSGNFMTAFYMANQRLMDEKNDVIILIFLEKVPCNSNLRNDGFLMGAKSLTTLNLSHNKLAIINQSTFQMGPENKIQTLVLEGNPFQCTCDSLDFILWIEKSNIKIPRLTSEVTCVTPENQKDRILIYFDTNQCVNDSLAFLIYTVTHSFIITFMIVATVAHLFYWDASYVLHYTKAKLKGYRSLNSQDSVYDVFVTYDTSDPHVSEWVMSNLRVKLEDEGEKHLPLCLEDRDWPPGVPLVDNLTQSIRYSRKTLFVLTKGYVKTGVFKLAMYLAHQRLLDENVDVIVLLMLEPVLQNSHFLRLRRRLCGRSVVEWPRTAAAEPWFWQNLRSVVRVDNQVMYNRIYSKASADMADKPDITEVTTFDKSKLKKTETQEKNTLPTKERNATGSKTGLLPTCYYFYMQEEVTGSHSCEQQQQQQQQRDMQPLTLTGALLLLLHISSGSAEPHRHYRQVLTGNQAGVCRYGRRLECCYGWKKNSKGQCEDLNECGLKPRPCEHRCMNSHGSYKCYCLNGYTLMPDGSCANSRTCSLAHCQYGCEEVQGEIRCLCPSAGLQLGQDERTCVDIDECVTGKNLCPYNRQCVNTFGSYYCKCQDGYDLKYVDGKYDCVDFDECAAGTHKCSHHAVCLNTQGSYKCRCKSGFRGNGFECSVKPFYQKSWDGDKGSADGFLNAIPDSPVRTRILGGKLDHEDIKNVIPEPVVTPPPKVRQQPFDYDGEVYIGTTQTEEKKEDEFPEEEEEEEEEEDNQLNPRGDVFISEDFESVFGPATEVKEIPIAPVQEEFIMDCNFDQGACEWVQDKADDMDWSVAYHDDGAEYYMAMSGLLGEQEEIAKLKLLLSDRAQQGSFCLTFQLLCATGHPHEYTGTWSQGKIMYNQCCTGDNIF</sequence>
<keyword evidence="2" id="KW-1185">Reference proteome</keyword>
<name>A0ACB8VK64_9TELE</name>
<organism evidence="1 2">
    <name type="scientific">Scortum barcoo</name>
    <name type="common">barcoo grunter</name>
    <dbReference type="NCBI Taxonomy" id="214431"/>
    <lineage>
        <taxon>Eukaryota</taxon>
        <taxon>Metazoa</taxon>
        <taxon>Chordata</taxon>
        <taxon>Craniata</taxon>
        <taxon>Vertebrata</taxon>
        <taxon>Euteleostomi</taxon>
        <taxon>Actinopterygii</taxon>
        <taxon>Neopterygii</taxon>
        <taxon>Teleostei</taxon>
        <taxon>Neoteleostei</taxon>
        <taxon>Acanthomorphata</taxon>
        <taxon>Eupercaria</taxon>
        <taxon>Centrarchiformes</taxon>
        <taxon>Terapontoidei</taxon>
        <taxon>Terapontidae</taxon>
        <taxon>Scortum</taxon>
    </lineage>
</organism>
<dbReference type="EMBL" id="CM041550">
    <property type="protein sequence ID" value="KAI3355809.1"/>
    <property type="molecule type" value="Genomic_DNA"/>
</dbReference>